<comment type="caution">
    <text evidence="9">The sequence shown here is derived from an EMBL/GenBank/DDBJ whole genome shotgun (WGS) entry which is preliminary data.</text>
</comment>
<accession>A0ABQ1IBT5</accession>
<dbReference type="RefSeq" id="WP_188575389.1">
    <property type="nucleotide sequence ID" value="NZ_BMDZ01000006.1"/>
</dbReference>
<dbReference type="Gene3D" id="3.40.1010.10">
    <property type="entry name" value="Cobalt-precorrin-4 Transmethylase, Domain 1"/>
    <property type="match status" value="1"/>
</dbReference>
<dbReference type="InterPro" id="IPR000878">
    <property type="entry name" value="4pyrrol_Mease"/>
</dbReference>
<comment type="pathway">
    <text evidence="1">Cofactor biosynthesis; adenosylcobalamin biosynthesis.</text>
</comment>
<name>A0ABQ1IBT5_9PROT</name>
<gene>
    <name evidence="9" type="ORF">GCM10011505_09280</name>
</gene>
<keyword evidence="3" id="KW-0169">Cobalamin biosynthesis</keyword>
<dbReference type="InterPro" id="IPR035996">
    <property type="entry name" value="4pyrrol_Methylase_sf"/>
</dbReference>
<dbReference type="InterPro" id="IPR014776">
    <property type="entry name" value="4pyrrole_Mease_sub2"/>
</dbReference>
<dbReference type="InterPro" id="IPR014777">
    <property type="entry name" value="4pyrrole_Mease_sub1"/>
</dbReference>
<evidence type="ECO:0000256" key="3">
    <source>
        <dbReference type="ARBA" id="ARBA00022573"/>
    </source>
</evidence>
<evidence type="ECO:0000256" key="7">
    <source>
        <dbReference type="SAM" id="MobiDB-lite"/>
    </source>
</evidence>
<evidence type="ECO:0000256" key="4">
    <source>
        <dbReference type="ARBA" id="ARBA00022603"/>
    </source>
</evidence>
<dbReference type="SUPFAM" id="SSF53790">
    <property type="entry name" value="Tetrapyrrole methylase"/>
    <property type="match status" value="1"/>
</dbReference>
<evidence type="ECO:0000256" key="6">
    <source>
        <dbReference type="ARBA" id="ARBA00022691"/>
    </source>
</evidence>
<dbReference type="Pfam" id="PF00590">
    <property type="entry name" value="TP_methylase"/>
    <property type="match status" value="1"/>
</dbReference>
<keyword evidence="5" id="KW-0808">Transferase</keyword>
<evidence type="ECO:0000259" key="8">
    <source>
        <dbReference type="Pfam" id="PF00590"/>
    </source>
</evidence>
<dbReference type="PANTHER" id="PTHR45790:SF4">
    <property type="entry name" value="COBALT-PRECORRIN-4 C(11)-METHYLTRANSFERASE"/>
    <property type="match status" value="1"/>
</dbReference>
<feature type="region of interest" description="Disordered" evidence="7">
    <location>
        <begin position="248"/>
        <end position="285"/>
    </location>
</feature>
<feature type="domain" description="Tetrapyrrole methylase" evidence="8">
    <location>
        <begin position="2"/>
        <end position="208"/>
    </location>
</feature>
<protein>
    <submittedName>
        <fullName evidence="9">Precorrin-4 C(11)-methyltransferase</fullName>
    </submittedName>
</protein>
<keyword evidence="4" id="KW-0489">Methyltransferase</keyword>
<keyword evidence="10" id="KW-1185">Reference proteome</keyword>
<dbReference type="NCBIfam" id="TIGR01465">
    <property type="entry name" value="cobM_cbiF"/>
    <property type="match status" value="1"/>
</dbReference>
<evidence type="ECO:0000256" key="1">
    <source>
        <dbReference type="ARBA" id="ARBA00004953"/>
    </source>
</evidence>
<evidence type="ECO:0000256" key="2">
    <source>
        <dbReference type="ARBA" id="ARBA00005879"/>
    </source>
</evidence>
<evidence type="ECO:0000313" key="10">
    <source>
        <dbReference type="Proteomes" id="UP000603352"/>
    </source>
</evidence>
<reference evidence="10" key="1">
    <citation type="journal article" date="2019" name="Int. J. Syst. Evol. Microbiol.">
        <title>The Global Catalogue of Microorganisms (GCM) 10K type strain sequencing project: providing services to taxonomists for standard genome sequencing and annotation.</title>
        <authorList>
            <consortium name="The Broad Institute Genomics Platform"/>
            <consortium name="The Broad Institute Genome Sequencing Center for Infectious Disease"/>
            <person name="Wu L."/>
            <person name="Ma J."/>
        </authorList>
    </citation>
    <scope>NUCLEOTIDE SEQUENCE [LARGE SCALE GENOMIC DNA]</scope>
    <source>
        <strain evidence="10">CGMCC 1.10188</strain>
    </source>
</reference>
<dbReference type="PROSITE" id="PS00839">
    <property type="entry name" value="SUMT_1"/>
    <property type="match status" value="1"/>
</dbReference>
<dbReference type="CDD" id="cd11641">
    <property type="entry name" value="Precorrin-4_C11-MT"/>
    <property type="match status" value="1"/>
</dbReference>
<feature type="compositionally biased region" description="Basic residues" evidence="7">
    <location>
        <begin position="248"/>
        <end position="259"/>
    </location>
</feature>
<dbReference type="Proteomes" id="UP000603352">
    <property type="component" value="Unassembled WGS sequence"/>
</dbReference>
<dbReference type="InterPro" id="IPR003043">
    <property type="entry name" value="Uropor_MeTrfase_CS"/>
</dbReference>
<dbReference type="EMBL" id="BMDZ01000006">
    <property type="protein sequence ID" value="GGB30037.1"/>
    <property type="molecule type" value="Genomic_DNA"/>
</dbReference>
<dbReference type="InterPro" id="IPR050161">
    <property type="entry name" value="Siro_Cobalamin_biosynth"/>
</dbReference>
<dbReference type="InterPro" id="IPR006362">
    <property type="entry name" value="Cbl_synth_CobM/CibF"/>
</dbReference>
<dbReference type="Gene3D" id="3.30.950.10">
    <property type="entry name" value="Methyltransferase, Cobalt-precorrin-4 Transmethylase, Domain 2"/>
    <property type="match status" value="1"/>
</dbReference>
<sequence>MTVHFIGAGPGAPDLITLRGRDLIARAPVCLYAGSLVPREVIDYAPTGARIIDTAPLTLDEIVEEMRQAHDQGHDVARVHSGDPSIYGATAEQMRRLRALGIPFDVTPGVPAFAAAAAALQSELTLPGISQTIIVTRTGHASSPMPEGETLEELGRSRATLAIHLSIRFLPQIHRTLGPHYGDDCPVVVVYRASWPDQMIIRGTLADIAAKVRAAKITRTALVLVGHVFAPGDFADSALYDPGHAHVLRPKRTAPRRARPAPAAGRTDADTDAVPRVGVVTADPG</sequence>
<proteinExistence type="inferred from homology"/>
<organism evidence="9 10">
    <name type="scientific">Tistrella bauzanensis</name>
    <dbReference type="NCBI Taxonomy" id="657419"/>
    <lineage>
        <taxon>Bacteria</taxon>
        <taxon>Pseudomonadati</taxon>
        <taxon>Pseudomonadota</taxon>
        <taxon>Alphaproteobacteria</taxon>
        <taxon>Geminicoccales</taxon>
        <taxon>Geminicoccaceae</taxon>
        <taxon>Tistrella</taxon>
    </lineage>
</organism>
<comment type="similarity">
    <text evidence="2">Belongs to the precorrin methyltransferase family.</text>
</comment>
<evidence type="ECO:0000313" key="9">
    <source>
        <dbReference type="EMBL" id="GGB30037.1"/>
    </source>
</evidence>
<dbReference type="PANTHER" id="PTHR45790">
    <property type="entry name" value="SIROHEME SYNTHASE-RELATED"/>
    <property type="match status" value="1"/>
</dbReference>
<keyword evidence="6" id="KW-0949">S-adenosyl-L-methionine</keyword>
<evidence type="ECO:0000256" key="5">
    <source>
        <dbReference type="ARBA" id="ARBA00022679"/>
    </source>
</evidence>